<dbReference type="EMBL" id="JABEPP010000005">
    <property type="protein sequence ID" value="NNM74135.1"/>
    <property type="molecule type" value="Genomic_DNA"/>
</dbReference>
<name>A0A849ID26_9HYPH</name>
<organism evidence="2 3">
    <name type="scientific">Enterovirga aerilata</name>
    <dbReference type="NCBI Taxonomy" id="2730920"/>
    <lineage>
        <taxon>Bacteria</taxon>
        <taxon>Pseudomonadati</taxon>
        <taxon>Pseudomonadota</taxon>
        <taxon>Alphaproteobacteria</taxon>
        <taxon>Hyphomicrobiales</taxon>
        <taxon>Methylobacteriaceae</taxon>
        <taxon>Enterovirga</taxon>
    </lineage>
</organism>
<sequence>MLLAPDTHPIDRPPLKSTLSMPYTLTPGRAAGVFLAEAKNRRLVGARCVSSGLVSVPAQDFCPATGGSEMELVEAPETGTITGFTQTAAGIIATLRIDGADFDCVHRILEASFDELEIGARVEAVWAEETTQSILAVVGFRLAPGAPVGEVRPLQHAAEPLPMVPYHLDLHYEHAFGPFYGRMFDEIGTNRRLIGVRSTAIDGALLPPREVDDISYTKTGTWMTVPDTGTVRAMSVIHLEFKGQKEKPPYIYAEIQLDGAVTRLIHSVKGIDMSRASELVKPGTRVRAVWSDARTGALSDISHFEPVPDGDEAASL</sequence>
<keyword evidence="3" id="KW-1185">Reference proteome</keyword>
<dbReference type="InterPro" id="IPR002878">
    <property type="entry name" value="ChsH2_C"/>
</dbReference>
<dbReference type="InterPro" id="IPR052513">
    <property type="entry name" value="Thioester_dehydratase-like"/>
</dbReference>
<dbReference type="InterPro" id="IPR012340">
    <property type="entry name" value="NA-bd_OB-fold"/>
</dbReference>
<comment type="caution">
    <text evidence="2">The sequence shown here is derived from an EMBL/GenBank/DDBJ whole genome shotgun (WGS) entry which is preliminary data.</text>
</comment>
<dbReference type="Gene3D" id="6.10.30.10">
    <property type="match status" value="1"/>
</dbReference>
<evidence type="ECO:0000313" key="3">
    <source>
        <dbReference type="Proteomes" id="UP000564885"/>
    </source>
</evidence>
<dbReference type="PANTHER" id="PTHR34075">
    <property type="entry name" value="BLR3430 PROTEIN"/>
    <property type="match status" value="1"/>
</dbReference>
<evidence type="ECO:0000313" key="2">
    <source>
        <dbReference type="EMBL" id="NNM74135.1"/>
    </source>
</evidence>
<gene>
    <name evidence="2" type="ORF">HJG44_17310</name>
</gene>
<feature type="domain" description="ChsH2 C-terminal OB-fold" evidence="1">
    <location>
        <begin position="222"/>
        <end position="290"/>
    </location>
</feature>
<dbReference type="AlphaFoldDB" id="A0A849ID26"/>
<dbReference type="Proteomes" id="UP000564885">
    <property type="component" value="Unassembled WGS sequence"/>
</dbReference>
<dbReference type="RefSeq" id="WP_171219605.1">
    <property type="nucleotide sequence ID" value="NZ_JABEPP010000005.1"/>
</dbReference>
<evidence type="ECO:0000259" key="1">
    <source>
        <dbReference type="Pfam" id="PF01796"/>
    </source>
</evidence>
<accession>A0A849ID26</accession>
<protein>
    <recommendedName>
        <fullName evidence="1">ChsH2 C-terminal OB-fold domain-containing protein</fullName>
    </recommendedName>
</protein>
<dbReference type="SUPFAM" id="SSF50249">
    <property type="entry name" value="Nucleic acid-binding proteins"/>
    <property type="match status" value="2"/>
</dbReference>
<reference evidence="2 3" key="1">
    <citation type="submission" date="2020-04" db="EMBL/GenBank/DDBJ databases">
        <title>Enterovirga sp. isolate from soil.</title>
        <authorList>
            <person name="Chea S."/>
            <person name="Kim D.-U."/>
        </authorList>
    </citation>
    <scope>NUCLEOTIDE SEQUENCE [LARGE SCALE GENOMIC DNA]</scope>
    <source>
        <strain evidence="2 3">DB1703</strain>
    </source>
</reference>
<proteinExistence type="predicted"/>
<dbReference type="Pfam" id="PF01796">
    <property type="entry name" value="OB_ChsH2_C"/>
    <property type="match status" value="1"/>
</dbReference>
<dbReference type="PANTHER" id="PTHR34075:SF4">
    <property type="entry name" value="DUF35 DOMAIN-CONTAINING PROTEIN"/>
    <property type="match status" value="1"/>
</dbReference>